<gene>
    <name evidence="1" type="ORF">SAMN04488528_100534</name>
</gene>
<sequence length="54" mass="5568">MEYLVKEKDNNDNFGMVIAFSSSSATDGGGGGTDCPRLGCCPRGGRSIPITDGL</sequence>
<accession>A0A1I0WFC3</accession>
<name>A0A1I0WFC3_9CLOT</name>
<evidence type="ECO:0000313" key="2">
    <source>
        <dbReference type="Proteomes" id="UP000198619"/>
    </source>
</evidence>
<protein>
    <submittedName>
        <fullName evidence="1">Uncharacterized protein</fullName>
    </submittedName>
</protein>
<proteinExistence type="predicted"/>
<reference evidence="1 2" key="1">
    <citation type="submission" date="2016-10" db="EMBL/GenBank/DDBJ databases">
        <authorList>
            <person name="de Groot N.N."/>
        </authorList>
    </citation>
    <scope>NUCLEOTIDE SEQUENCE [LARGE SCALE GENOMIC DNA]</scope>
    <source>
        <strain evidence="1 2">DSM 12271</strain>
    </source>
</reference>
<dbReference type="RefSeq" id="WP_177199305.1">
    <property type="nucleotide sequence ID" value="NZ_FOKI01000005.1"/>
</dbReference>
<dbReference type="AlphaFoldDB" id="A0A1I0WFC3"/>
<dbReference type="Proteomes" id="UP000198619">
    <property type="component" value="Unassembled WGS sequence"/>
</dbReference>
<dbReference type="STRING" id="84698.SAMN04488528_100534"/>
<evidence type="ECO:0000313" key="1">
    <source>
        <dbReference type="EMBL" id="SFA87097.1"/>
    </source>
</evidence>
<dbReference type="EMBL" id="FOKI01000005">
    <property type="protein sequence ID" value="SFA87097.1"/>
    <property type="molecule type" value="Genomic_DNA"/>
</dbReference>
<organism evidence="1 2">
    <name type="scientific">Clostridium frigidicarnis</name>
    <dbReference type="NCBI Taxonomy" id="84698"/>
    <lineage>
        <taxon>Bacteria</taxon>
        <taxon>Bacillati</taxon>
        <taxon>Bacillota</taxon>
        <taxon>Clostridia</taxon>
        <taxon>Eubacteriales</taxon>
        <taxon>Clostridiaceae</taxon>
        <taxon>Clostridium</taxon>
    </lineage>
</organism>
<keyword evidence="2" id="KW-1185">Reference proteome</keyword>